<feature type="compositionally biased region" description="Basic and acidic residues" evidence="2">
    <location>
        <begin position="431"/>
        <end position="442"/>
    </location>
</feature>
<feature type="compositionally biased region" description="Gly residues" evidence="2">
    <location>
        <begin position="347"/>
        <end position="361"/>
    </location>
</feature>
<dbReference type="eggNOG" id="ENOG502SV6G">
    <property type="taxonomic scope" value="Eukaryota"/>
</dbReference>
<evidence type="ECO:0000256" key="1">
    <source>
        <dbReference type="SAM" id="Coils"/>
    </source>
</evidence>
<sequence>MSPSSHYGQSPGISTAESECSSSVEASPLPQIMDITNEKAAAYVVSTSAADDSNHKRTILSFSALSKRLSSKQLSSSLTKSSVDLKIDTSLIRAQRMDQSLSNSAPTILILGKAFETIPSEPIRSIMTNRTLHESLHRGKSNAKPSYKLHHSRSVSFGTVDIREHERVLGDNPSVRSGPPLSLGWKSSLEPISMKVEDYEKGKGEARSSSEYLVPKAVRERLLKEHAGVSRRDIAEAVRHVNKSKAQRKKTVVNLSMSKTEEKLETAKRQVKKILKARQSYNKEEARLWDEAHAAAMDKAKKLEESIRKGESVSMRNVYEVGTPCDDFIIPSKKNCSENLVMLGWESDGGSGAGGEGGGDGDTLEESKHSESTPPNAEEHEVVSDVSLVQKSDDDLKNRYVPALRRKSYSGPSSEDDMDVSSKRRSSALRGRGDKNHRRSESDISTASATQSVVGIVASENDDSDDILAKLLLDDS</sequence>
<dbReference type="RefSeq" id="XP_002289269.1">
    <property type="nucleotide sequence ID" value="XM_002289233.1"/>
</dbReference>
<feature type="region of interest" description="Disordered" evidence="2">
    <location>
        <begin position="1"/>
        <end position="29"/>
    </location>
</feature>
<feature type="coiled-coil region" evidence="1">
    <location>
        <begin position="257"/>
        <end position="284"/>
    </location>
</feature>
<dbReference type="HOGENOM" id="CLU_574286_0_0_1"/>
<reference evidence="3 4" key="1">
    <citation type="journal article" date="2004" name="Science">
        <title>The genome of the diatom Thalassiosira pseudonana: ecology, evolution, and metabolism.</title>
        <authorList>
            <person name="Armbrust E.V."/>
            <person name="Berges J.A."/>
            <person name="Bowler C."/>
            <person name="Green B.R."/>
            <person name="Martinez D."/>
            <person name="Putnam N.H."/>
            <person name="Zhou S."/>
            <person name="Allen A.E."/>
            <person name="Apt K.E."/>
            <person name="Bechner M."/>
            <person name="Brzezinski M.A."/>
            <person name="Chaal B.K."/>
            <person name="Chiovitti A."/>
            <person name="Davis A.K."/>
            <person name="Demarest M.S."/>
            <person name="Detter J.C."/>
            <person name="Glavina T."/>
            <person name="Goodstein D."/>
            <person name="Hadi M.Z."/>
            <person name="Hellsten U."/>
            <person name="Hildebrand M."/>
            <person name="Jenkins B.D."/>
            <person name="Jurka J."/>
            <person name="Kapitonov V.V."/>
            <person name="Kroger N."/>
            <person name="Lau W.W."/>
            <person name="Lane T.W."/>
            <person name="Larimer F.W."/>
            <person name="Lippmeier J.C."/>
            <person name="Lucas S."/>
            <person name="Medina M."/>
            <person name="Montsant A."/>
            <person name="Obornik M."/>
            <person name="Parker M.S."/>
            <person name="Palenik B."/>
            <person name="Pazour G.J."/>
            <person name="Richardson P.M."/>
            <person name="Rynearson T.A."/>
            <person name="Saito M.A."/>
            <person name="Schwartz D.C."/>
            <person name="Thamatrakoln K."/>
            <person name="Valentin K."/>
            <person name="Vardi A."/>
            <person name="Wilkerson F.P."/>
            <person name="Rokhsar D.S."/>
        </authorList>
    </citation>
    <scope>NUCLEOTIDE SEQUENCE [LARGE SCALE GENOMIC DNA]</scope>
    <source>
        <strain evidence="3 4">CCMP1335</strain>
    </source>
</reference>
<evidence type="ECO:0000313" key="4">
    <source>
        <dbReference type="Proteomes" id="UP000001449"/>
    </source>
</evidence>
<protein>
    <submittedName>
        <fullName evidence="3">Uncharacterized protein</fullName>
    </submittedName>
</protein>
<dbReference type="GeneID" id="7453322"/>
<feature type="compositionally biased region" description="Polar residues" evidence="2">
    <location>
        <begin position="1"/>
        <end position="13"/>
    </location>
</feature>
<accession>B8BZ13</accession>
<name>B8BZ13_THAPS</name>
<dbReference type="PaxDb" id="35128-Thaps4350"/>
<reference evidence="3 4" key="2">
    <citation type="journal article" date="2008" name="Nature">
        <title>The Phaeodactylum genome reveals the evolutionary history of diatom genomes.</title>
        <authorList>
            <person name="Bowler C."/>
            <person name="Allen A.E."/>
            <person name="Badger J.H."/>
            <person name="Grimwood J."/>
            <person name="Jabbari K."/>
            <person name="Kuo A."/>
            <person name="Maheswari U."/>
            <person name="Martens C."/>
            <person name="Maumus F."/>
            <person name="Otillar R.P."/>
            <person name="Rayko E."/>
            <person name="Salamov A."/>
            <person name="Vandepoele K."/>
            <person name="Beszteri B."/>
            <person name="Gruber A."/>
            <person name="Heijde M."/>
            <person name="Katinka M."/>
            <person name="Mock T."/>
            <person name="Valentin K."/>
            <person name="Verret F."/>
            <person name="Berges J.A."/>
            <person name="Brownlee C."/>
            <person name="Cadoret J.P."/>
            <person name="Chiovitti A."/>
            <person name="Choi C.J."/>
            <person name="Coesel S."/>
            <person name="De Martino A."/>
            <person name="Detter J.C."/>
            <person name="Durkin C."/>
            <person name="Falciatore A."/>
            <person name="Fournet J."/>
            <person name="Haruta M."/>
            <person name="Huysman M.J."/>
            <person name="Jenkins B.D."/>
            <person name="Jiroutova K."/>
            <person name="Jorgensen R.E."/>
            <person name="Joubert Y."/>
            <person name="Kaplan A."/>
            <person name="Kroger N."/>
            <person name="Kroth P.G."/>
            <person name="La Roche J."/>
            <person name="Lindquist E."/>
            <person name="Lommer M."/>
            <person name="Martin-Jezequel V."/>
            <person name="Lopez P.J."/>
            <person name="Lucas S."/>
            <person name="Mangogna M."/>
            <person name="McGinnis K."/>
            <person name="Medlin L.K."/>
            <person name="Montsant A."/>
            <person name="Oudot-Le Secq M.P."/>
            <person name="Napoli C."/>
            <person name="Obornik M."/>
            <person name="Parker M.S."/>
            <person name="Petit J.L."/>
            <person name="Porcel B.M."/>
            <person name="Poulsen N."/>
            <person name="Robison M."/>
            <person name="Rychlewski L."/>
            <person name="Rynearson T.A."/>
            <person name="Schmutz J."/>
            <person name="Shapiro H."/>
            <person name="Siaut M."/>
            <person name="Stanley M."/>
            <person name="Sussman M.R."/>
            <person name="Taylor A.R."/>
            <person name="Vardi A."/>
            <person name="von Dassow P."/>
            <person name="Vyverman W."/>
            <person name="Willis A."/>
            <person name="Wyrwicz L.S."/>
            <person name="Rokhsar D.S."/>
            <person name="Weissenbach J."/>
            <person name="Armbrust E.V."/>
            <person name="Green B.R."/>
            <person name="Van de Peer Y."/>
            <person name="Grigoriev I.V."/>
        </authorList>
    </citation>
    <scope>NUCLEOTIDE SEQUENCE [LARGE SCALE GENOMIC DNA]</scope>
    <source>
        <strain evidence="3 4">CCMP1335</strain>
    </source>
</reference>
<keyword evidence="1" id="KW-0175">Coiled coil</keyword>
<dbReference type="KEGG" id="tps:THAPSDRAFT_4350"/>
<dbReference type="EMBL" id="CM000641">
    <property type="protein sequence ID" value="EED92806.1"/>
    <property type="molecule type" value="Genomic_DNA"/>
</dbReference>
<keyword evidence="4" id="KW-1185">Reference proteome</keyword>
<feature type="compositionally biased region" description="Basic and acidic residues" evidence="2">
    <location>
        <begin position="365"/>
        <end position="383"/>
    </location>
</feature>
<feature type="region of interest" description="Disordered" evidence="2">
    <location>
        <begin position="347"/>
        <end position="460"/>
    </location>
</feature>
<dbReference type="InParanoid" id="B8BZ13"/>
<feature type="compositionally biased region" description="Low complexity" evidence="2">
    <location>
        <begin position="14"/>
        <end position="27"/>
    </location>
</feature>
<gene>
    <name evidence="3" type="ORF">THAPSDRAFT_4350</name>
</gene>
<evidence type="ECO:0000256" key="2">
    <source>
        <dbReference type="SAM" id="MobiDB-lite"/>
    </source>
</evidence>
<dbReference type="AlphaFoldDB" id="B8BZ13"/>
<organism evidence="3 4">
    <name type="scientific">Thalassiosira pseudonana</name>
    <name type="common">Marine diatom</name>
    <name type="synonym">Cyclotella nana</name>
    <dbReference type="NCBI Taxonomy" id="35128"/>
    <lineage>
        <taxon>Eukaryota</taxon>
        <taxon>Sar</taxon>
        <taxon>Stramenopiles</taxon>
        <taxon>Ochrophyta</taxon>
        <taxon>Bacillariophyta</taxon>
        <taxon>Coscinodiscophyceae</taxon>
        <taxon>Thalassiosirophycidae</taxon>
        <taxon>Thalassiosirales</taxon>
        <taxon>Thalassiosiraceae</taxon>
        <taxon>Thalassiosira</taxon>
    </lineage>
</organism>
<dbReference type="Proteomes" id="UP000001449">
    <property type="component" value="Chromosome 4"/>
</dbReference>
<feature type="compositionally biased region" description="Polar residues" evidence="2">
    <location>
        <begin position="443"/>
        <end position="453"/>
    </location>
</feature>
<proteinExistence type="predicted"/>
<evidence type="ECO:0000313" key="3">
    <source>
        <dbReference type="EMBL" id="EED92806.1"/>
    </source>
</evidence>